<feature type="chain" id="PRO_5046899541" evidence="4">
    <location>
        <begin position="34"/>
        <end position="152"/>
    </location>
</feature>
<dbReference type="InterPro" id="IPR052721">
    <property type="entry name" value="ET_Amicyanin"/>
</dbReference>
<name>A0ABS9KAS6_9BACT</name>
<dbReference type="Gene3D" id="2.60.40.420">
    <property type="entry name" value="Cupredoxins - blue copper proteins"/>
    <property type="match status" value="1"/>
</dbReference>
<keyword evidence="4" id="KW-0732">Signal</keyword>
<reference evidence="6" key="1">
    <citation type="submission" date="2022-01" db="EMBL/GenBank/DDBJ databases">
        <authorList>
            <person name="Wang Y."/>
        </authorList>
    </citation>
    <scope>NUCLEOTIDE SEQUENCE</scope>
    <source>
        <strain evidence="6">WB101</strain>
    </source>
</reference>
<dbReference type="InterPro" id="IPR008972">
    <property type="entry name" value="Cupredoxin"/>
</dbReference>
<dbReference type="EMBL" id="JAKLWS010000004">
    <property type="protein sequence ID" value="MCG2587941.1"/>
    <property type="molecule type" value="Genomic_DNA"/>
</dbReference>
<evidence type="ECO:0000313" key="6">
    <source>
        <dbReference type="EMBL" id="MCG2587941.1"/>
    </source>
</evidence>
<evidence type="ECO:0000259" key="5">
    <source>
        <dbReference type="Pfam" id="PF00127"/>
    </source>
</evidence>
<reference evidence="6" key="2">
    <citation type="submission" date="2024-05" db="EMBL/GenBank/DDBJ databases">
        <title>Rhodohalobacter halophilus gen. nov., sp. nov., a moderately halophilic member of the family Balneolaceae.</title>
        <authorList>
            <person name="Xia J."/>
        </authorList>
    </citation>
    <scope>NUCLEOTIDE SEQUENCE</scope>
    <source>
        <strain evidence="6">WB101</strain>
    </source>
</reference>
<dbReference type="PANTHER" id="PTHR36507">
    <property type="entry name" value="BLL1555 PROTEIN"/>
    <property type="match status" value="1"/>
</dbReference>
<dbReference type="SUPFAM" id="SSF49503">
    <property type="entry name" value="Cupredoxins"/>
    <property type="match status" value="1"/>
</dbReference>
<dbReference type="InterPro" id="IPR000923">
    <property type="entry name" value="BlueCu_1"/>
</dbReference>
<feature type="region of interest" description="Disordered" evidence="3">
    <location>
        <begin position="39"/>
        <end position="60"/>
    </location>
</feature>
<evidence type="ECO:0000256" key="3">
    <source>
        <dbReference type="SAM" id="MobiDB-lite"/>
    </source>
</evidence>
<dbReference type="Pfam" id="PF00127">
    <property type="entry name" value="Copper-bind"/>
    <property type="match status" value="1"/>
</dbReference>
<keyword evidence="7" id="KW-1185">Reference proteome</keyword>
<evidence type="ECO:0000256" key="2">
    <source>
        <dbReference type="ARBA" id="ARBA00023008"/>
    </source>
</evidence>
<protein>
    <submittedName>
        <fullName evidence="6">Plastocyanin/azurin family copper-binding protein</fullName>
    </submittedName>
</protein>
<gene>
    <name evidence="6" type="ORF">L6773_05160</name>
</gene>
<dbReference type="PROSITE" id="PS51257">
    <property type="entry name" value="PROKAR_LIPOPROTEIN"/>
    <property type="match status" value="1"/>
</dbReference>
<dbReference type="Proteomes" id="UP001165366">
    <property type="component" value="Unassembled WGS sequence"/>
</dbReference>
<feature type="domain" description="Blue (type 1) copper" evidence="5">
    <location>
        <begin position="72"/>
        <end position="149"/>
    </location>
</feature>
<keyword evidence="2" id="KW-0186">Copper</keyword>
<comment type="caution">
    <text evidence="6">The sequence shown here is derived from an EMBL/GenBank/DDBJ whole genome shotgun (WGS) entry which is preliminary data.</text>
</comment>
<evidence type="ECO:0000256" key="4">
    <source>
        <dbReference type="SAM" id="SignalP"/>
    </source>
</evidence>
<evidence type="ECO:0000313" key="7">
    <source>
        <dbReference type="Proteomes" id="UP001165366"/>
    </source>
</evidence>
<feature type="signal peptide" evidence="4">
    <location>
        <begin position="1"/>
        <end position="33"/>
    </location>
</feature>
<organism evidence="6 7">
    <name type="scientific">Rhodohalobacter sulfatireducens</name>
    <dbReference type="NCBI Taxonomy" id="2911366"/>
    <lineage>
        <taxon>Bacteria</taxon>
        <taxon>Pseudomonadati</taxon>
        <taxon>Balneolota</taxon>
        <taxon>Balneolia</taxon>
        <taxon>Balneolales</taxon>
        <taxon>Balneolaceae</taxon>
        <taxon>Rhodohalobacter</taxon>
    </lineage>
</organism>
<keyword evidence="1" id="KW-0479">Metal-binding</keyword>
<accession>A0ABS9KAS6</accession>
<dbReference type="RefSeq" id="WP_237852784.1">
    <property type="nucleotide sequence ID" value="NZ_JAKLWS010000004.1"/>
</dbReference>
<evidence type="ECO:0000256" key="1">
    <source>
        <dbReference type="ARBA" id="ARBA00022723"/>
    </source>
</evidence>
<sequence length="152" mass="16386">MKTTKQTHNIFNIKSLQKLLMLTLLSSLLISFAGCGSDSSTSVDNNPNQNNEGNEEPVENQEANEVWMDGNAFNVSNLEVEAGTTVTWTNKSNANHTVTSGERGADDAGELFDSGSISPGGVFSFTFDEAGTFAYFCDFHPGMDAEVTVTEE</sequence>
<proteinExistence type="predicted"/>
<dbReference type="PANTHER" id="PTHR36507:SF1">
    <property type="entry name" value="BLL1555 PROTEIN"/>
    <property type="match status" value="1"/>
</dbReference>